<dbReference type="EMBL" id="BJUB01000013">
    <property type="protein sequence ID" value="GEK23075.1"/>
    <property type="molecule type" value="Genomic_DNA"/>
</dbReference>
<feature type="compositionally biased region" description="Basic and acidic residues" evidence="1">
    <location>
        <begin position="181"/>
        <end position="196"/>
    </location>
</feature>
<feature type="region of interest" description="Disordered" evidence="1">
    <location>
        <begin position="181"/>
        <end position="207"/>
    </location>
</feature>
<protein>
    <submittedName>
        <fullName evidence="2">Uncharacterized protein</fullName>
    </submittedName>
</protein>
<dbReference type="AlphaFoldDB" id="A0A510VD52"/>
<name>A0A510VD52_9CELL</name>
<sequence>MTGSGDLMAGPRGRRLCLEVAAALARVTAGPAAQEYLHAAFLSAHHLDPGSGTSRVILRAGSGGPEGAERTPTPADVARFLDAVPLGELSTDILLVGLTAAVDSARYWQEPDGEDVLAATPHVHGALSRVAARIASFGPPAWWSAPIDRTAQACVVFDDPASPTNPSDQVADRVLSRWRDATREEEARAQRERPADPRAAFGGTWWSTPPRDLTRTTRSVDPYGPVGLRLVEDAYGWDQALVRWVATPAEATVYEVDGPEAWALLCRRFPLEGTASRRHDWFRTTGVTDRWVVPDWARAAAHVDAVHVTTAGYLSTAGRAVAVEPGTSSVLAGWNPDETFWFTTPPPAPEVDQRWHRVDDDSWQVNRR</sequence>
<evidence type="ECO:0000313" key="2">
    <source>
        <dbReference type="EMBL" id="GEK23075.1"/>
    </source>
</evidence>
<evidence type="ECO:0000313" key="3">
    <source>
        <dbReference type="Proteomes" id="UP000321118"/>
    </source>
</evidence>
<comment type="caution">
    <text evidence="2">The sequence shown here is derived from an EMBL/GenBank/DDBJ whole genome shotgun (WGS) entry which is preliminary data.</text>
</comment>
<evidence type="ECO:0000256" key="1">
    <source>
        <dbReference type="SAM" id="MobiDB-lite"/>
    </source>
</evidence>
<reference evidence="2 3" key="1">
    <citation type="submission" date="2019-07" db="EMBL/GenBank/DDBJ databases">
        <title>Whole genome shotgun sequence of Cellulomonas xylanilytica NBRC 101102.</title>
        <authorList>
            <person name="Hosoyama A."/>
            <person name="Uohara A."/>
            <person name="Ohji S."/>
            <person name="Ichikawa N."/>
        </authorList>
    </citation>
    <scope>NUCLEOTIDE SEQUENCE [LARGE SCALE GENOMIC DNA]</scope>
    <source>
        <strain evidence="2 3">NBRC 101102</strain>
    </source>
</reference>
<accession>A0A510VD52</accession>
<dbReference type="Proteomes" id="UP000321118">
    <property type="component" value="Unassembled WGS sequence"/>
</dbReference>
<proteinExistence type="predicted"/>
<organism evidence="2 3">
    <name type="scientific">Cellulomonas xylanilytica</name>
    <dbReference type="NCBI Taxonomy" id="233583"/>
    <lineage>
        <taxon>Bacteria</taxon>
        <taxon>Bacillati</taxon>
        <taxon>Actinomycetota</taxon>
        <taxon>Actinomycetes</taxon>
        <taxon>Micrococcales</taxon>
        <taxon>Cellulomonadaceae</taxon>
        <taxon>Cellulomonas</taxon>
    </lineage>
</organism>
<gene>
    <name evidence="2" type="ORF">CXY01_35950</name>
</gene>
<keyword evidence="3" id="KW-1185">Reference proteome</keyword>